<dbReference type="InterPro" id="IPR034213">
    <property type="entry name" value="S8_Vpr-like"/>
</dbReference>
<comment type="similarity">
    <text evidence="1 8 9">Belongs to the peptidase S8 family.</text>
</comment>
<dbReference type="Proteomes" id="UP001595715">
    <property type="component" value="Unassembled WGS sequence"/>
</dbReference>
<keyword evidence="14" id="KW-1185">Reference proteome</keyword>
<dbReference type="InterPro" id="IPR023828">
    <property type="entry name" value="Peptidase_S8_Ser-AS"/>
</dbReference>
<organism evidence="13 14">
    <name type="scientific">Paenibacillus xanthanilyticus</name>
    <dbReference type="NCBI Taxonomy" id="1783531"/>
    <lineage>
        <taxon>Bacteria</taxon>
        <taxon>Bacillati</taxon>
        <taxon>Bacillota</taxon>
        <taxon>Bacilli</taxon>
        <taxon>Bacillales</taxon>
        <taxon>Paenibacillaceae</taxon>
        <taxon>Paenibacillus</taxon>
    </lineage>
</organism>
<dbReference type="InterPro" id="IPR000209">
    <property type="entry name" value="Peptidase_S8/S53_dom"/>
</dbReference>
<dbReference type="PROSITE" id="PS51892">
    <property type="entry name" value="SUBTILASE"/>
    <property type="match status" value="1"/>
</dbReference>
<protein>
    <submittedName>
        <fullName evidence="13">S8 family serine peptidase</fullName>
    </submittedName>
</protein>
<feature type="signal peptide" evidence="11">
    <location>
        <begin position="1"/>
        <end position="31"/>
    </location>
</feature>
<dbReference type="Pfam" id="PF02225">
    <property type="entry name" value="PA"/>
    <property type="match status" value="1"/>
</dbReference>
<dbReference type="CDD" id="cd07474">
    <property type="entry name" value="Peptidases_S8_subtilisin_Vpr-like"/>
    <property type="match status" value="1"/>
</dbReference>
<feature type="domain" description="SLH" evidence="12">
    <location>
        <begin position="1478"/>
        <end position="1541"/>
    </location>
</feature>
<dbReference type="InterPro" id="IPR046450">
    <property type="entry name" value="PA_dom_sf"/>
</dbReference>
<feature type="domain" description="SLH" evidence="12">
    <location>
        <begin position="1419"/>
        <end position="1477"/>
    </location>
</feature>
<evidence type="ECO:0000256" key="9">
    <source>
        <dbReference type="RuleBase" id="RU003355"/>
    </source>
</evidence>
<keyword evidence="6 8" id="KW-0378">Hydrolase</keyword>
<feature type="region of interest" description="Disordered" evidence="10">
    <location>
        <begin position="892"/>
        <end position="918"/>
    </location>
</feature>
<evidence type="ECO:0000313" key="13">
    <source>
        <dbReference type="EMBL" id="MFC4100644.1"/>
    </source>
</evidence>
<dbReference type="Pfam" id="PF00082">
    <property type="entry name" value="Peptidase_S8"/>
    <property type="match status" value="1"/>
</dbReference>
<dbReference type="InterPro" id="IPR001119">
    <property type="entry name" value="SLH_dom"/>
</dbReference>
<dbReference type="PANTHER" id="PTHR43806:SF65">
    <property type="entry name" value="SERINE PROTEASE APRX"/>
    <property type="match status" value="1"/>
</dbReference>
<evidence type="ECO:0000256" key="4">
    <source>
        <dbReference type="ARBA" id="ARBA00022670"/>
    </source>
</evidence>
<evidence type="ECO:0000313" key="14">
    <source>
        <dbReference type="Proteomes" id="UP001595715"/>
    </source>
</evidence>
<keyword evidence="4 8" id="KW-0645">Protease</keyword>
<keyword evidence="7 8" id="KW-0720">Serine protease</keyword>
<keyword evidence="5 11" id="KW-0732">Signal</keyword>
<proteinExistence type="inferred from homology"/>
<reference evidence="14" key="1">
    <citation type="journal article" date="2019" name="Int. J. Syst. Evol. Microbiol.">
        <title>The Global Catalogue of Microorganisms (GCM) 10K type strain sequencing project: providing services to taxonomists for standard genome sequencing and annotation.</title>
        <authorList>
            <consortium name="The Broad Institute Genomics Platform"/>
            <consortium name="The Broad Institute Genome Sequencing Center for Infectious Disease"/>
            <person name="Wu L."/>
            <person name="Ma J."/>
        </authorList>
    </citation>
    <scope>NUCLEOTIDE SEQUENCE [LARGE SCALE GENOMIC DNA]</scope>
    <source>
        <strain evidence="14">IBRC-M 10987</strain>
    </source>
</reference>
<evidence type="ECO:0000256" key="11">
    <source>
        <dbReference type="SAM" id="SignalP"/>
    </source>
</evidence>
<dbReference type="PROSITE" id="PS00138">
    <property type="entry name" value="SUBTILASE_SER"/>
    <property type="match status" value="1"/>
</dbReference>
<feature type="chain" id="PRO_5045613228" evidence="11">
    <location>
        <begin position="32"/>
        <end position="1608"/>
    </location>
</feature>
<feature type="region of interest" description="Disordered" evidence="10">
    <location>
        <begin position="447"/>
        <end position="468"/>
    </location>
</feature>
<dbReference type="Pfam" id="PF00395">
    <property type="entry name" value="SLH"/>
    <property type="match status" value="2"/>
</dbReference>
<dbReference type="InterPro" id="IPR023827">
    <property type="entry name" value="Peptidase_S8_Asp-AS"/>
</dbReference>
<keyword evidence="3" id="KW-0964">Secreted</keyword>
<evidence type="ECO:0000256" key="6">
    <source>
        <dbReference type="ARBA" id="ARBA00022801"/>
    </source>
</evidence>
<feature type="compositionally biased region" description="Low complexity" evidence="10">
    <location>
        <begin position="452"/>
        <end position="468"/>
    </location>
</feature>
<dbReference type="InterPro" id="IPR003137">
    <property type="entry name" value="PA_domain"/>
</dbReference>
<dbReference type="Gene3D" id="3.50.30.30">
    <property type="match status" value="1"/>
</dbReference>
<evidence type="ECO:0000256" key="2">
    <source>
        <dbReference type="ARBA" id="ARBA00022512"/>
    </source>
</evidence>
<dbReference type="InterPro" id="IPR036852">
    <property type="entry name" value="Peptidase_S8/S53_dom_sf"/>
</dbReference>
<feature type="active site" description="Charge relay system" evidence="8">
    <location>
        <position position="255"/>
    </location>
</feature>
<comment type="caution">
    <text evidence="13">The sequence shown here is derived from an EMBL/GenBank/DDBJ whole genome shotgun (WGS) entry which is preliminary data.</text>
</comment>
<name>A0ABV8K3Q0_9BACL</name>
<feature type="domain" description="SLH" evidence="12">
    <location>
        <begin position="1545"/>
        <end position="1608"/>
    </location>
</feature>
<dbReference type="InterPro" id="IPR022398">
    <property type="entry name" value="Peptidase_S8_His-AS"/>
</dbReference>
<evidence type="ECO:0000256" key="10">
    <source>
        <dbReference type="SAM" id="MobiDB-lite"/>
    </source>
</evidence>
<dbReference type="InterPro" id="IPR015500">
    <property type="entry name" value="Peptidase_S8_subtilisin-rel"/>
</dbReference>
<dbReference type="RefSeq" id="WP_377719295.1">
    <property type="nucleotide sequence ID" value="NZ_JBHSAM010000025.1"/>
</dbReference>
<sequence>MRTIPVLNKVVSLPLAALLALGGAMPLAASAQTAPAVLSGEGVLDRSLLAPLPASHLRPAYVSPNLKNRQDEPVRVILTLSQQPGAVGRYAAKMGVKSMTQQSAERAAQQEQTALIGKAEAEGLDVQVNYQYDTVLNGMEVTVPGDQIDELAELPGVTGVFENLTYYNLPDQEGEAAAEPFIDYEPLKQIGVPEAWEAGLSGKGLKVGVIDTGVDYTHPDLKDAYVGGYNAHTHSNDPYEDIPGKPEDKQYGTDHGTHVAGTIVGQAKNTTSDIQHKGIAHGAKLYAYKVLASTDEPDRASGTSAQVIDGIEQAVEDGMDVINLSLGSDIDKDPNSPDAIAVNNAVLAGVVTVVANGNAADSGPYYYSMGSPASSQLAISVGAATTVSKRFEASVAVGTAKAEPAAGGAVQQPEAAKPEAEQPKAEVPAAGQKVAEQPEIALAVPDAEGTQAAAAEEPVPPSSGGVAAPSSTPIGLMAWTTNQEDFASILGTELLKGVYVGLGADADYKGKDVKDKVVLISRGTLTFVDKIAKAKAHGAKAAVIFNGNAKGSVPDLSASIPGRDEPIGALGFLGDSPEYIPTFDMAGTTGRALAKLLTEQPGTYPTFTFGETFKSTTVAGDTMASFSSRGPNGDPAFGIKPDVVAPGVGILSTVPAYGKGNPAAVYDEESYGRKNGTSMASPHVAGLALLLQEAHPDWTPFDIRAALANTADSIKDEDNTTYDVYSQGAGRVNVAKAIQTPALLQTVENLKLLDTNLEEQNVVNYGSSASFGLVKAGAGAKSVKLVLKNFSNADLTYTASIVKHASVTGDPNGEVATPDGANIDVQLEGTDNGSLTVAKSGGAAAPGQKEFTLTLSPQADAADGVYEGTVVLRSEGKPDLRLPYVVHVGDEEPSNGFGVQDVTPSPRIITPDGDGKDDTTDVSYKLTAEDVNYIELQAYDLNDELIAVLASAQQRDDKGALVAFKPGDRVFENVGDTYIDDVDGDGEIDVDDKGQPILYHLKKGTYRLVVDALSITPDNKLGAEYVAFSEFRVADTSELNLRNVAVTPETITPDGDGKNDTTDVSFDLKAADVNYIEVLAYDDKNKLVGVLASRQERDEENNLQYIKPGTIRFEDLDGTYEGDADGDNKLDVDKDGKPIRHKLKIGTYKLVIDAIGVLPNNTLGSAYQATATLKVAETPAPPVTPPSGGYVPPVVTPPAPAALDASANAVVGQGQQQVRLTAAEEKKDGASLATVKDADLEAAIKQAGASPASIIVQLAAEKGQRAQLTLTAKQTAILAGAPSGSTLLLSSGGSSLALPLSLVKGLSAESGLQLVITPQKDKAAQFGKAESGLTVIGDPVAFEVNVTDASGSKPLSVPFSTLVKRSFTIPGSVKPNTAGVLYEEGGKLRPAASTLAPQDNGTTIVTVSRPGFSTYAAVKAETQFADIAGSWAEPKIQALAGKLLVNGTDKTAFSPKRAVTRAEFASLLARALGLSGSSKQAFPDVPQDAWYAQDVAAAYEAGLITGTPEGRFAPDASITRDQLSVMLARAIKLLNIAPAEGAPTRVAYGDESQFPSYAAESIAAVTDAGILRGDTSGGVAYFRGQTVVTRDVASVAILQLLQQGKLTD</sequence>
<dbReference type="PRINTS" id="PR00723">
    <property type="entry name" value="SUBTILISIN"/>
</dbReference>
<dbReference type="SUPFAM" id="SSF52025">
    <property type="entry name" value="PA domain"/>
    <property type="match status" value="1"/>
</dbReference>
<dbReference type="EMBL" id="JBHSAM010000025">
    <property type="protein sequence ID" value="MFC4100644.1"/>
    <property type="molecule type" value="Genomic_DNA"/>
</dbReference>
<gene>
    <name evidence="13" type="ORF">ACFOZ8_13375</name>
</gene>
<dbReference type="SUPFAM" id="SSF52743">
    <property type="entry name" value="Subtilisin-like"/>
    <property type="match status" value="1"/>
</dbReference>
<dbReference type="InterPro" id="IPR050131">
    <property type="entry name" value="Peptidase_S8_subtilisin-like"/>
</dbReference>
<dbReference type="PROSITE" id="PS00136">
    <property type="entry name" value="SUBTILASE_ASP"/>
    <property type="match status" value="1"/>
</dbReference>
<dbReference type="PROSITE" id="PS51272">
    <property type="entry name" value="SLH"/>
    <property type="match status" value="3"/>
</dbReference>
<feature type="active site" description="Charge relay system" evidence="8">
    <location>
        <position position="211"/>
    </location>
</feature>
<feature type="region of interest" description="Disordered" evidence="10">
    <location>
        <begin position="402"/>
        <end position="432"/>
    </location>
</feature>
<evidence type="ECO:0000256" key="8">
    <source>
        <dbReference type="PROSITE-ProRule" id="PRU01240"/>
    </source>
</evidence>
<dbReference type="PANTHER" id="PTHR43806">
    <property type="entry name" value="PEPTIDASE S8"/>
    <property type="match status" value="1"/>
</dbReference>
<keyword evidence="2" id="KW-0134">Cell wall</keyword>
<evidence type="ECO:0000256" key="5">
    <source>
        <dbReference type="ARBA" id="ARBA00022729"/>
    </source>
</evidence>
<dbReference type="Gene3D" id="3.40.50.200">
    <property type="entry name" value="Peptidase S8/S53 domain"/>
    <property type="match status" value="2"/>
</dbReference>
<evidence type="ECO:0000259" key="12">
    <source>
        <dbReference type="PROSITE" id="PS51272"/>
    </source>
</evidence>
<feature type="active site" description="Charge relay system" evidence="8">
    <location>
        <position position="678"/>
    </location>
</feature>
<evidence type="ECO:0000256" key="1">
    <source>
        <dbReference type="ARBA" id="ARBA00011073"/>
    </source>
</evidence>
<evidence type="ECO:0000256" key="7">
    <source>
        <dbReference type="ARBA" id="ARBA00022825"/>
    </source>
</evidence>
<accession>A0ABV8K3Q0</accession>
<evidence type="ECO:0000256" key="3">
    <source>
        <dbReference type="ARBA" id="ARBA00022525"/>
    </source>
</evidence>
<dbReference type="PROSITE" id="PS00137">
    <property type="entry name" value="SUBTILASE_HIS"/>
    <property type="match status" value="1"/>
</dbReference>